<protein>
    <recommendedName>
        <fullName evidence="1">Methyltransferase FkbM domain-containing protein</fullName>
    </recommendedName>
</protein>
<keyword evidence="3" id="KW-1185">Reference proteome</keyword>
<evidence type="ECO:0000313" key="3">
    <source>
        <dbReference type="Proteomes" id="UP000245698"/>
    </source>
</evidence>
<reference evidence="3" key="1">
    <citation type="submission" date="2016-12" db="EMBL/GenBank/DDBJ databases">
        <authorList>
            <person name="Brunel B."/>
        </authorList>
    </citation>
    <scope>NUCLEOTIDE SEQUENCE [LARGE SCALE GENOMIC DNA]</scope>
</reference>
<evidence type="ECO:0000313" key="2">
    <source>
        <dbReference type="EMBL" id="SJM31307.1"/>
    </source>
</evidence>
<dbReference type="AlphaFoldDB" id="A0A2P9AJK1"/>
<feature type="domain" description="Methyltransferase FkbM" evidence="1">
    <location>
        <begin position="98"/>
        <end position="254"/>
    </location>
</feature>
<accession>A0A2P9AJK1</accession>
<dbReference type="PANTHER" id="PTHR34203">
    <property type="entry name" value="METHYLTRANSFERASE, FKBM FAMILY PROTEIN"/>
    <property type="match status" value="1"/>
</dbReference>
<dbReference type="InterPro" id="IPR006342">
    <property type="entry name" value="FkbM_mtfrase"/>
</dbReference>
<dbReference type="SUPFAM" id="SSF53335">
    <property type="entry name" value="S-adenosyl-L-methionine-dependent methyltransferases"/>
    <property type="match status" value="1"/>
</dbReference>
<dbReference type="Pfam" id="PF05050">
    <property type="entry name" value="Methyltransf_21"/>
    <property type="match status" value="1"/>
</dbReference>
<dbReference type="NCBIfam" id="TIGR01444">
    <property type="entry name" value="fkbM_fam"/>
    <property type="match status" value="1"/>
</dbReference>
<sequence>MFFQRASMNTIKHAFHLINVLGNIVPHAGRRFLLDRLGFGRVLQRASKGSIDQVKLPNGYDLFFNPMLHWNATNPKNHEPEVTALLHRYLESGAVFYDIGANIGLHSLIASKIVGPAGRVLAFEPGEINLKYFRRTLENGVPNVSLHEFAIGATDETRIFDVRGGAMSGRLIESREKAVDPVSVQVRSIDSLVAEGYPRPDVIKIDIEGGEADALQGAAKTLETYPVVICEMHDFAPEGVRRATKALMEAGYRLTRLTDRSPSDHARSHHVVAVRGDCS</sequence>
<name>A0A2P9AJK1_9HYPH</name>
<dbReference type="InterPro" id="IPR029063">
    <property type="entry name" value="SAM-dependent_MTases_sf"/>
</dbReference>
<gene>
    <name evidence="2" type="ORF">BQ8482_190037</name>
</gene>
<evidence type="ECO:0000259" key="1">
    <source>
        <dbReference type="Pfam" id="PF05050"/>
    </source>
</evidence>
<proteinExistence type="predicted"/>
<dbReference type="Proteomes" id="UP000245698">
    <property type="component" value="Unassembled WGS sequence"/>
</dbReference>
<dbReference type="Gene3D" id="3.40.50.150">
    <property type="entry name" value="Vaccinia Virus protein VP39"/>
    <property type="match status" value="1"/>
</dbReference>
<dbReference type="InterPro" id="IPR052514">
    <property type="entry name" value="SAM-dependent_MTase"/>
</dbReference>
<dbReference type="EMBL" id="FUIG01000025">
    <property type="protein sequence ID" value="SJM31307.1"/>
    <property type="molecule type" value="Genomic_DNA"/>
</dbReference>
<organism evidence="2 3">
    <name type="scientific">Mesorhizobium delmotii</name>
    <dbReference type="NCBI Taxonomy" id="1631247"/>
    <lineage>
        <taxon>Bacteria</taxon>
        <taxon>Pseudomonadati</taxon>
        <taxon>Pseudomonadota</taxon>
        <taxon>Alphaproteobacteria</taxon>
        <taxon>Hyphomicrobiales</taxon>
        <taxon>Phyllobacteriaceae</taxon>
        <taxon>Mesorhizobium</taxon>
    </lineage>
</organism>
<dbReference type="PANTHER" id="PTHR34203:SF15">
    <property type="entry name" value="SLL1173 PROTEIN"/>
    <property type="match status" value="1"/>
</dbReference>